<name>A0A8S1K1X1_9CILI</name>
<dbReference type="OrthoDB" id="415459at2759"/>
<feature type="domain" description="C3H1-type" evidence="5">
    <location>
        <begin position="78"/>
        <end position="105"/>
    </location>
</feature>
<dbReference type="EMBL" id="CAJJDN010000003">
    <property type="protein sequence ID" value="CAD8048487.1"/>
    <property type="molecule type" value="Genomic_DNA"/>
</dbReference>
<dbReference type="PANTHER" id="PTHR12547:SF18">
    <property type="entry name" value="PROTEIN TIS11"/>
    <property type="match status" value="1"/>
</dbReference>
<dbReference type="PANTHER" id="PTHR12547">
    <property type="entry name" value="CCCH ZINC FINGER/TIS11-RELATED"/>
    <property type="match status" value="1"/>
</dbReference>
<dbReference type="GO" id="GO:0010468">
    <property type="term" value="P:regulation of gene expression"/>
    <property type="evidence" value="ECO:0007669"/>
    <property type="project" value="UniProtKB-ARBA"/>
</dbReference>
<proteinExistence type="predicted"/>
<dbReference type="InterPro" id="IPR045877">
    <property type="entry name" value="ZFP36-like"/>
</dbReference>
<evidence type="ECO:0000313" key="7">
    <source>
        <dbReference type="Proteomes" id="UP000692954"/>
    </source>
</evidence>
<comment type="caution">
    <text evidence="6">The sequence shown here is derived from an EMBL/GenBank/DDBJ whole genome shotgun (WGS) entry which is preliminary data.</text>
</comment>
<dbReference type="Pfam" id="PF00642">
    <property type="entry name" value="zf-CCCH"/>
    <property type="match status" value="2"/>
</dbReference>
<reference evidence="6" key="1">
    <citation type="submission" date="2021-01" db="EMBL/GenBank/DDBJ databases">
        <authorList>
            <consortium name="Genoscope - CEA"/>
            <person name="William W."/>
        </authorList>
    </citation>
    <scope>NUCLEOTIDE SEQUENCE</scope>
</reference>
<organism evidence="6 7">
    <name type="scientific">Paramecium sonneborni</name>
    <dbReference type="NCBI Taxonomy" id="65129"/>
    <lineage>
        <taxon>Eukaryota</taxon>
        <taxon>Sar</taxon>
        <taxon>Alveolata</taxon>
        <taxon>Ciliophora</taxon>
        <taxon>Intramacronucleata</taxon>
        <taxon>Oligohymenophorea</taxon>
        <taxon>Peniculida</taxon>
        <taxon>Parameciidae</taxon>
        <taxon>Paramecium</taxon>
    </lineage>
</organism>
<sequence length="210" mass="24021">MSYQFGGSQLQQQNVPNAKYKTMLCRHYQATKQCAIGTKCQFAHGSQEQRQINDPLPASALSVMASVIEQPINKPQSQTFQIPCKYHAQNYCKNGQNCQYIHDSDSNSQQPIQFIQQPLISPPPQVKQEDAMQSVFSYILFEMQQIFSQDDIIQKLKIAQEQARVGNLITVAECIKNIIHAPERTQEEILKYTNLYNQAVTYFNQISQVN</sequence>
<evidence type="ECO:0000256" key="2">
    <source>
        <dbReference type="ARBA" id="ARBA00022771"/>
    </source>
</evidence>
<dbReference type="GO" id="GO:0003729">
    <property type="term" value="F:mRNA binding"/>
    <property type="evidence" value="ECO:0007669"/>
    <property type="project" value="InterPro"/>
</dbReference>
<dbReference type="GO" id="GO:0051252">
    <property type="term" value="P:regulation of RNA metabolic process"/>
    <property type="evidence" value="ECO:0007669"/>
    <property type="project" value="UniProtKB-ARBA"/>
</dbReference>
<dbReference type="SMART" id="SM00356">
    <property type="entry name" value="ZnF_C3H1"/>
    <property type="match status" value="2"/>
</dbReference>
<keyword evidence="7" id="KW-1185">Reference proteome</keyword>
<evidence type="ECO:0000313" key="6">
    <source>
        <dbReference type="EMBL" id="CAD8048487.1"/>
    </source>
</evidence>
<protein>
    <recommendedName>
        <fullName evidence="5">C3H1-type domain-containing protein</fullName>
    </recommendedName>
</protein>
<feature type="domain" description="C3H1-type" evidence="5">
    <location>
        <begin position="19"/>
        <end position="47"/>
    </location>
</feature>
<dbReference type="AlphaFoldDB" id="A0A8S1K1X1"/>
<evidence type="ECO:0000256" key="4">
    <source>
        <dbReference type="PROSITE-ProRule" id="PRU00723"/>
    </source>
</evidence>
<keyword evidence="1 4" id="KW-0479">Metal-binding</keyword>
<keyword evidence="2 4" id="KW-0863">Zinc-finger</keyword>
<evidence type="ECO:0000259" key="5">
    <source>
        <dbReference type="PROSITE" id="PS50103"/>
    </source>
</evidence>
<feature type="zinc finger region" description="C3H1-type" evidence="4">
    <location>
        <begin position="78"/>
        <end position="105"/>
    </location>
</feature>
<evidence type="ECO:0000256" key="3">
    <source>
        <dbReference type="ARBA" id="ARBA00022833"/>
    </source>
</evidence>
<dbReference type="PROSITE" id="PS50103">
    <property type="entry name" value="ZF_C3H1"/>
    <property type="match status" value="2"/>
</dbReference>
<dbReference type="GO" id="GO:0008270">
    <property type="term" value="F:zinc ion binding"/>
    <property type="evidence" value="ECO:0007669"/>
    <property type="project" value="UniProtKB-KW"/>
</dbReference>
<evidence type="ECO:0000256" key="1">
    <source>
        <dbReference type="ARBA" id="ARBA00022723"/>
    </source>
</evidence>
<dbReference type="FunFam" id="4.10.1000.10:FF:000003">
    <property type="entry name" value="Zinc finger CCCH domain-containing protein"/>
    <property type="match status" value="1"/>
</dbReference>
<gene>
    <name evidence="6" type="ORF">PSON_ATCC_30995.1.T0030243</name>
</gene>
<dbReference type="InterPro" id="IPR000571">
    <property type="entry name" value="Znf_CCCH"/>
</dbReference>
<dbReference type="Proteomes" id="UP000692954">
    <property type="component" value="Unassembled WGS sequence"/>
</dbReference>
<feature type="zinc finger region" description="C3H1-type" evidence="4">
    <location>
        <begin position="19"/>
        <end position="47"/>
    </location>
</feature>
<keyword evidence="3 4" id="KW-0862">Zinc</keyword>
<accession>A0A8S1K1X1</accession>